<dbReference type="AlphaFoldDB" id="A0A7U4M1Z6"/>
<evidence type="ECO:0000259" key="4">
    <source>
        <dbReference type="Pfam" id="PF09972"/>
    </source>
</evidence>
<feature type="transmembrane region" description="Helical" evidence="3">
    <location>
        <begin position="486"/>
        <end position="505"/>
    </location>
</feature>
<feature type="region of interest" description="Disordered" evidence="2">
    <location>
        <begin position="634"/>
        <end position="662"/>
    </location>
</feature>
<protein>
    <recommendedName>
        <fullName evidence="8">DUF2207 domain-containing protein</fullName>
    </recommendedName>
</protein>
<dbReference type="RefSeq" id="WP_046551444.1">
    <property type="nucleotide sequence ID" value="NZ_CP011308.1"/>
</dbReference>
<evidence type="ECO:0000256" key="3">
    <source>
        <dbReference type="SAM" id="Phobius"/>
    </source>
</evidence>
<dbReference type="EMBL" id="CP011308">
    <property type="protein sequence ID" value="AKF25367.1"/>
    <property type="molecule type" value="Genomic_DNA"/>
</dbReference>
<accession>A0A7U4M1Z6</accession>
<dbReference type="InterPro" id="IPR048389">
    <property type="entry name" value="YciQ-like_C"/>
</dbReference>
<dbReference type="Proteomes" id="UP000034444">
    <property type="component" value="Chromosome"/>
</dbReference>
<name>A0A7U4M1Z6_9BACT</name>
<evidence type="ECO:0000313" key="6">
    <source>
        <dbReference type="EMBL" id="AKF25367.1"/>
    </source>
</evidence>
<organism evidence="6 7">
    <name type="scientific">Sulfurovum lithotrophicum</name>
    <dbReference type="NCBI Taxonomy" id="206403"/>
    <lineage>
        <taxon>Bacteria</taxon>
        <taxon>Pseudomonadati</taxon>
        <taxon>Campylobacterota</taxon>
        <taxon>Epsilonproteobacteria</taxon>
        <taxon>Campylobacterales</taxon>
        <taxon>Sulfurovaceae</taxon>
        <taxon>Sulfurovum</taxon>
    </lineage>
</organism>
<dbReference type="OrthoDB" id="9767603at2"/>
<evidence type="ECO:0000256" key="2">
    <source>
        <dbReference type="SAM" id="MobiDB-lite"/>
    </source>
</evidence>
<dbReference type="KEGG" id="slh:YH65_08180"/>
<keyword evidence="1" id="KW-0175">Coiled coil</keyword>
<feature type="transmembrane region" description="Helical" evidence="3">
    <location>
        <begin position="273"/>
        <end position="290"/>
    </location>
</feature>
<keyword evidence="3" id="KW-0472">Membrane</keyword>
<evidence type="ECO:0000256" key="1">
    <source>
        <dbReference type="SAM" id="Coils"/>
    </source>
</evidence>
<keyword evidence="7" id="KW-1185">Reference proteome</keyword>
<feature type="domain" description="DUF2207" evidence="4">
    <location>
        <begin position="27"/>
        <end position="201"/>
    </location>
</feature>
<dbReference type="InterPro" id="IPR018702">
    <property type="entry name" value="DUF2207"/>
</dbReference>
<sequence length="662" mass="75941">MQSPNLIRNLIFTFWIFLGTGLFAEHIEHFEVNVTLEPSGEFVVTESILYDFKETQKHGIYREIPTHAYTFGDVNGVKWGVDVDVQLEDFEVTMDAKEVAWMKKLSSSSGKEVIFIKIGSKDKRVSDQRHYTIQYRCRNAIMPSSFQADKDQLHWNAVGDGWRVPVLQTEVNLFLPSKLHKNNLVVVSPAKSDEYIWIDEHYLQINANQKRASVKIVFPRGVLGQDTVLKIEKGRRHLEALAQKREEEKKADEAYRDKLVKERIFREERREEFGVWSWIVFLLLLGLVWLKRDALGLKKDTRSIMVRYNAPRNLSVFQMGLLFDKNLDEDDLYAAILELAYLGYIEIEEESEDIILRRVAKERGSLSDDQWQLLDALFDSKAYFSPKKATVSEYHTLFTKISAIYNALYGWAKKQGYTVGDLRKIRQRSIRIIFAVFVPIFVFSVVIAMNTDYGGEEVSYIVFCVFSALLPWIVVFFFNLSSRVKIALLFAGIGIWAVLMELGMFPRQNGMGVMDVVSSYITVMVLLIIFSITFMWKLGCYTQKGTDILRELKGLEIFLKSVKEDEIERRLKEDPDYMEKMLPYAILFGQVIHWLKMYDIMNIPLAKQKCNTLMKSLLRSDMLRNHINSSNTGVMGLSSNSTGSSSGSSSFGGAGGGSGSSW</sequence>
<feature type="compositionally biased region" description="Low complexity" evidence="2">
    <location>
        <begin position="636"/>
        <end position="649"/>
    </location>
</feature>
<keyword evidence="3" id="KW-0812">Transmembrane</keyword>
<evidence type="ECO:0008006" key="8">
    <source>
        <dbReference type="Google" id="ProtNLM"/>
    </source>
</evidence>
<feature type="coiled-coil region" evidence="1">
    <location>
        <begin position="231"/>
        <end position="258"/>
    </location>
</feature>
<proteinExistence type="predicted"/>
<feature type="transmembrane region" description="Helical" evidence="3">
    <location>
        <begin position="430"/>
        <end position="448"/>
    </location>
</feature>
<feature type="transmembrane region" description="Helical" evidence="3">
    <location>
        <begin position="517"/>
        <end position="536"/>
    </location>
</feature>
<reference evidence="7" key="2">
    <citation type="journal article" date="2017" name="Stand. Genomic Sci.">
        <title>Complete genome sequence of the sulfur-oxidizing chemolithoautotrophic Sulfurovum lithotrophicum 42BKTT.</title>
        <authorList>
            <person name="Jeon W."/>
            <person name="Priscilla L."/>
            <person name="Park G."/>
            <person name="Lee H."/>
            <person name="Lee N."/>
            <person name="Lee D."/>
            <person name="Kwon H."/>
            <person name="Ahn I."/>
            <person name="Lee C."/>
            <person name="Lee H."/>
            <person name="Ahn J."/>
        </authorList>
    </citation>
    <scope>NUCLEOTIDE SEQUENCE [LARGE SCALE GENOMIC DNA]</scope>
    <source>
        <strain evidence="7">ATCC BAA-797 / 42BKT</strain>
    </source>
</reference>
<feature type="transmembrane region" description="Helical" evidence="3">
    <location>
        <begin position="460"/>
        <end position="479"/>
    </location>
</feature>
<evidence type="ECO:0000259" key="5">
    <source>
        <dbReference type="Pfam" id="PF20990"/>
    </source>
</evidence>
<dbReference type="Pfam" id="PF09972">
    <property type="entry name" value="DUF2207"/>
    <property type="match status" value="1"/>
</dbReference>
<feature type="domain" description="Predicted membrane protein YciQ-like C-terminal" evidence="5">
    <location>
        <begin position="307"/>
        <end position="590"/>
    </location>
</feature>
<keyword evidence="3" id="KW-1133">Transmembrane helix</keyword>
<dbReference type="Pfam" id="PF20990">
    <property type="entry name" value="DUF2207_C"/>
    <property type="match status" value="1"/>
</dbReference>
<evidence type="ECO:0000313" key="7">
    <source>
        <dbReference type="Proteomes" id="UP000034444"/>
    </source>
</evidence>
<reference evidence="6 7" key="1">
    <citation type="submission" date="2015-04" db="EMBL/GenBank/DDBJ databases">
        <title>Complete genome sequence of Sulfurovum lithotrophicum ATCC BAA-797T.</title>
        <authorList>
            <person name="Ahn J."/>
            <person name="Park G."/>
            <person name="Jeon W."/>
            <person name="Jang Y."/>
            <person name="Jang M."/>
            <person name="Lee H."/>
            <person name="Lee H."/>
        </authorList>
    </citation>
    <scope>NUCLEOTIDE SEQUENCE [LARGE SCALE GENOMIC DNA]</scope>
    <source>
        <strain evidence="7">ATCC BAA-797 / 42BKT</strain>
    </source>
</reference>
<feature type="compositionally biased region" description="Gly residues" evidence="2">
    <location>
        <begin position="650"/>
        <end position="662"/>
    </location>
</feature>
<gene>
    <name evidence="6" type="ORF">YH65_08180</name>
</gene>